<feature type="compositionally biased region" description="Basic and acidic residues" evidence="1">
    <location>
        <begin position="195"/>
        <end position="235"/>
    </location>
</feature>
<name>A0ABQ0BDP4_9FIRM</name>
<sequence length="258" mass="29844">MNTGGEAAEQIVRMSLETGEVALKITGQAAKQLAVLLYTILKDQKKTKGRVRLESMCRNTRDVKVFSVSREDVKTFVQKAKDYGMLYCAVKGRKDGMVDFLVRAEDAPKANRIVERFKLASVEEKKDVAVRVEQVRDRKRGRKVPKEQEGEKAPDKEERLLEELFGETKQKREKPNPAKARAGKSRPSEPISGTQREDHKATFEKQREGRRPSVRKQLREIAEERRKQEKAENVRRKDRGTPNIQHKQPRRRKSQKVR</sequence>
<evidence type="ECO:0000256" key="1">
    <source>
        <dbReference type="SAM" id="MobiDB-lite"/>
    </source>
</evidence>
<dbReference type="InterPro" id="IPR024234">
    <property type="entry name" value="DUF3801"/>
</dbReference>
<dbReference type="Pfam" id="PF12687">
    <property type="entry name" value="DUF3801"/>
    <property type="match status" value="1"/>
</dbReference>
<feature type="compositionally biased region" description="Basic and acidic residues" evidence="1">
    <location>
        <begin position="144"/>
        <end position="176"/>
    </location>
</feature>
<proteinExistence type="predicted"/>
<evidence type="ECO:0008006" key="4">
    <source>
        <dbReference type="Google" id="ProtNLM"/>
    </source>
</evidence>
<evidence type="ECO:0000313" key="2">
    <source>
        <dbReference type="EMBL" id="GAA6409575.1"/>
    </source>
</evidence>
<protein>
    <recommendedName>
        <fullName evidence="4">PcfB family protein</fullName>
    </recommendedName>
</protein>
<evidence type="ECO:0000313" key="3">
    <source>
        <dbReference type="Proteomes" id="UP001600943"/>
    </source>
</evidence>
<feature type="compositionally biased region" description="Basic residues" evidence="1">
    <location>
        <begin position="247"/>
        <end position="258"/>
    </location>
</feature>
<gene>
    <name evidence="2" type="ORF">K040078D81_36920</name>
</gene>
<comment type="caution">
    <text evidence="2">The sequence shown here is derived from an EMBL/GenBank/DDBJ whole genome shotgun (WGS) entry which is preliminary data.</text>
</comment>
<keyword evidence="3" id="KW-1185">Reference proteome</keyword>
<dbReference type="Proteomes" id="UP001600943">
    <property type="component" value="Unassembled WGS sequence"/>
</dbReference>
<dbReference type="EMBL" id="BAABYW010000001">
    <property type="protein sequence ID" value="GAA6409575.1"/>
    <property type="molecule type" value="Genomic_DNA"/>
</dbReference>
<feature type="region of interest" description="Disordered" evidence="1">
    <location>
        <begin position="134"/>
        <end position="258"/>
    </location>
</feature>
<organism evidence="2 3">
    <name type="scientific">Blautia hominis</name>
    <dbReference type="NCBI Taxonomy" id="2025493"/>
    <lineage>
        <taxon>Bacteria</taxon>
        <taxon>Bacillati</taxon>
        <taxon>Bacillota</taxon>
        <taxon>Clostridia</taxon>
        <taxon>Lachnospirales</taxon>
        <taxon>Lachnospiraceae</taxon>
        <taxon>Blautia</taxon>
    </lineage>
</organism>
<reference evidence="2 3" key="1">
    <citation type="submission" date="2024-04" db="EMBL/GenBank/DDBJ databases">
        <title>Defined microbial consortia suppress multidrug-resistant proinflammatory Enterobacteriaceae via ecological control.</title>
        <authorList>
            <person name="Furuichi M."/>
            <person name="Kawaguchi T."/>
            <person name="Pust M."/>
            <person name="Yasuma K."/>
            <person name="Plichta D."/>
            <person name="Hasegawa N."/>
            <person name="Ohya T."/>
            <person name="Bhattarai S."/>
            <person name="Sasajima S."/>
            <person name="Aoto Y."/>
            <person name="Tuganbaev T."/>
            <person name="Yaginuma M."/>
            <person name="Ueda M."/>
            <person name="Okahashi N."/>
            <person name="Amafuji K."/>
            <person name="Kiridooshi Y."/>
            <person name="Sugita K."/>
            <person name="Strazar M."/>
            <person name="Skelly A."/>
            <person name="Suda W."/>
            <person name="Hattori M."/>
            <person name="Nakamoto N."/>
            <person name="Caballero S."/>
            <person name="Norman J."/>
            <person name="Olle B."/>
            <person name="Tanoue T."/>
            <person name="Arita M."/>
            <person name="Bucci V."/>
            <person name="Atarashi K."/>
            <person name="Xavier R."/>
            <person name="Honda K."/>
        </authorList>
    </citation>
    <scope>NUCLEOTIDE SEQUENCE [LARGE SCALE GENOMIC DNA]</scope>
    <source>
        <strain evidence="3">k04-0078-D8-1</strain>
    </source>
</reference>
<accession>A0ABQ0BDP4</accession>
<dbReference type="RefSeq" id="WP_390407426.1">
    <property type="nucleotide sequence ID" value="NZ_BAABYW010000001.1"/>
</dbReference>